<feature type="transmembrane region" description="Helical" evidence="5">
    <location>
        <begin position="46"/>
        <end position="68"/>
    </location>
</feature>
<dbReference type="GO" id="GO:0008233">
    <property type="term" value="F:peptidase activity"/>
    <property type="evidence" value="ECO:0007669"/>
    <property type="project" value="UniProtKB-KW"/>
</dbReference>
<name>A0ABW5XEE7_9MICO</name>
<evidence type="ECO:0000313" key="7">
    <source>
        <dbReference type="EMBL" id="MFD2840027.1"/>
    </source>
</evidence>
<evidence type="ECO:0000259" key="6">
    <source>
        <dbReference type="Pfam" id="PF02656"/>
    </source>
</evidence>
<keyword evidence="7" id="KW-0378">Hydrolase</keyword>
<keyword evidence="4 5" id="KW-0472">Membrane</keyword>
<evidence type="ECO:0000256" key="1">
    <source>
        <dbReference type="ARBA" id="ARBA00004127"/>
    </source>
</evidence>
<dbReference type="Pfam" id="PF02656">
    <property type="entry name" value="DUF202"/>
    <property type="match status" value="1"/>
</dbReference>
<accession>A0ABW5XEE7</accession>
<dbReference type="InterPro" id="IPR003807">
    <property type="entry name" value="DUF202"/>
</dbReference>
<dbReference type="GO" id="GO:0006508">
    <property type="term" value="P:proteolysis"/>
    <property type="evidence" value="ECO:0007669"/>
    <property type="project" value="UniProtKB-KW"/>
</dbReference>
<keyword evidence="3 5" id="KW-1133">Transmembrane helix</keyword>
<keyword evidence="8" id="KW-1185">Reference proteome</keyword>
<dbReference type="Gene3D" id="1.20.1540.10">
    <property type="entry name" value="Rhomboid-like"/>
    <property type="match status" value="1"/>
</dbReference>
<keyword evidence="2 5" id="KW-0812">Transmembrane</keyword>
<proteinExistence type="predicted"/>
<feature type="transmembrane region" description="Helical" evidence="5">
    <location>
        <begin position="89"/>
        <end position="111"/>
    </location>
</feature>
<dbReference type="EMBL" id="JBHUOP010000002">
    <property type="protein sequence ID" value="MFD2840027.1"/>
    <property type="molecule type" value="Genomic_DNA"/>
</dbReference>
<comment type="subcellular location">
    <subcellularLocation>
        <location evidence="1">Endomembrane system</location>
        <topology evidence="1">Multi-pass membrane protein</topology>
    </subcellularLocation>
</comment>
<reference evidence="8" key="1">
    <citation type="journal article" date="2019" name="Int. J. Syst. Evol. Microbiol.">
        <title>The Global Catalogue of Microorganisms (GCM) 10K type strain sequencing project: providing services to taxonomists for standard genome sequencing and annotation.</title>
        <authorList>
            <consortium name="The Broad Institute Genomics Platform"/>
            <consortium name="The Broad Institute Genome Sequencing Center for Infectious Disease"/>
            <person name="Wu L."/>
            <person name="Ma J."/>
        </authorList>
    </citation>
    <scope>NUCLEOTIDE SEQUENCE [LARGE SCALE GENOMIC DNA]</scope>
    <source>
        <strain evidence="8">KCTC 33576</strain>
    </source>
</reference>
<gene>
    <name evidence="7" type="ORF">ACFSYH_05520</name>
</gene>
<dbReference type="EC" id="3.4.21.105" evidence="7"/>
<evidence type="ECO:0000256" key="5">
    <source>
        <dbReference type="SAM" id="Phobius"/>
    </source>
</evidence>
<comment type="caution">
    <text evidence="7">The sequence shown here is derived from an EMBL/GenBank/DDBJ whole genome shotgun (WGS) entry which is preliminary data.</text>
</comment>
<dbReference type="InterPro" id="IPR035952">
    <property type="entry name" value="Rhomboid-like_sf"/>
</dbReference>
<organism evidence="7 8">
    <name type="scientific">Populibacterium corticicola</name>
    <dbReference type="NCBI Taxonomy" id="1812826"/>
    <lineage>
        <taxon>Bacteria</taxon>
        <taxon>Bacillati</taxon>
        <taxon>Actinomycetota</taxon>
        <taxon>Actinomycetes</taxon>
        <taxon>Micrococcales</taxon>
        <taxon>Jonesiaceae</taxon>
        <taxon>Populibacterium</taxon>
    </lineage>
</organism>
<keyword evidence="7" id="KW-0645">Protease</keyword>
<evidence type="ECO:0000256" key="4">
    <source>
        <dbReference type="ARBA" id="ARBA00023136"/>
    </source>
</evidence>
<feature type="domain" description="DUF202" evidence="6">
    <location>
        <begin position="12"/>
        <end position="77"/>
    </location>
</feature>
<evidence type="ECO:0000256" key="3">
    <source>
        <dbReference type="ARBA" id="ARBA00022989"/>
    </source>
</evidence>
<dbReference type="RefSeq" id="WP_377465666.1">
    <property type="nucleotide sequence ID" value="NZ_JBHUOP010000002.1"/>
</dbReference>
<protein>
    <submittedName>
        <fullName evidence="7">Rhomboid family intramembrane serine protease</fullName>
        <ecNumber evidence="7">3.4.21.105</ecNumber>
    </submittedName>
</protein>
<evidence type="ECO:0000313" key="8">
    <source>
        <dbReference type="Proteomes" id="UP001597391"/>
    </source>
</evidence>
<dbReference type="SUPFAM" id="SSF144091">
    <property type="entry name" value="Rhomboid-like"/>
    <property type="match status" value="1"/>
</dbReference>
<dbReference type="Proteomes" id="UP001597391">
    <property type="component" value="Unassembled WGS sequence"/>
</dbReference>
<evidence type="ECO:0000256" key="2">
    <source>
        <dbReference type="ARBA" id="ARBA00022692"/>
    </source>
</evidence>
<sequence length="113" mass="12248">MRSSEGEVYDLGLAVERTALSWQRTILALVVASAVAARYVSHQVSGLLPLVLGLSGVVSGLFALYWVRRRYRRLNRALIKNGDIHIADGVPLVLVAVSLICVGVLAALYVFGR</sequence>
<feature type="transmembrane region" description="Helical" evidence="5">
    <location>
        <begin position="21"/>
        <end position="40"/>
    </location>
</feature>